<protein>
    <submittedName>
        <fullName evidence="1">Uncharacterized protein</fullName>
    </submittedName>
</protein>
<proteinExistence type="predicted"/>
<dbReference type="Proteomes" id="UP000191008">
    <property type="component" value="Unassembled WGS sequence"/>
</dbReference>
<accession>A0A1T1DQR6</accession>
<dbReference type="EMBL" id="MVIT01000060">
    <property type="protein sequence ID" value="OOV43214.1"/>
    <property type="molecule type" value="Genomic_DNA"/>
</dbReference>
<evidence type="ECO:0000313" key="1">
    <source>
        <dbReference type="EMBL" id="OOV43214.1"/>
    </source>
</evidence>
<sequence>MSVNPHYSFLTLKVSVWTTFLLKILSDPKKREFDIRENRKIFLKELPYFENFTAKSKFAAVVPTD</sequence>
<evidence type="ECO:0000313" key="2">
    <source>
        <dbReference type="Proteomes" id="UP000191008"/>
    </source>
</evidence>
<gene>
    <name evidence="1" type="ORF">B1J93_08145</name>
</gene>
<organism evidence="1 2">
    <name type="scientific">Leptospira kirschneri serovar Pomona</name>
    <dbReference type="NCBI Taxonomy" id="561005"/>
    <lineage>
        <taxon>Bacteria</taxon>
        <taxon>Pseudomonadati</taxon>
        <taxon>Spirochaetota</taxon>
        <taxon>Spirochaetia</taxon>
        <taxon>Leptospirales</taxon>
        <taxon>Leptospiraceae</taxon>
        <taxon>Leptospira</taxon>
    </lineage>
</organism>
<comment type="caution">
    <text evidence="1">The sequence shown here is derived from an EMBL/GenBank/DDBJ whole genome shotgun (WGS) entry which is preliminary data.</text>
</comment>
<dbReference type="AlphaFoldDB" id="A0A1T1DQR6"/>
<name>A0A1T1DQR6_9LEPT</name>
<reference evidence="1 2" key="1">
    <citation type="submission" date="2017-02" db="EMBL/GenBank/DDBJ databases">
        <title>Comparative genomic analysis of Brazilian Leptospira kirschneri strains of different serogroups.</title>
        <authorList>
            <person name="Moreno L.Z."/>
            <person name="Miraglia F."/>
            <person name="Kremer F.S."/>
            <person name="Eslabao M.R."/>
            <person name="Lilenbaum W."/>
            <person name="Dellagostin O.A."/>
            <person name="Moreno A.M."/>
        </authorList>
    </citation>
    <scope>NUCLEOTIDE SEQUENCE [LARGE SCALE GENOMIC DNA]</scope>
    <source>
        <strain evidence="1 2">M110/06</strain>
    </source>
</reference>